<protein>
    <recommendedName>
        <fullName evidence="7">EamA domain-containing protein</fullName>
    </recommendedName>
</protein>
<evidence type="ECO:0000256" key="4">
    <source>
        <dbReference type="ARBA" id="ARBA00023136"/>
    </source>
</evidence>
<evidence type="ECO:0000256" key="2">
    <source>
        <dbReference type="ARBA" id="ARBA00022692"/>
    </source>
</evidence>
<dbReference type="InterPro" id="IPR037185">
    <property type="entry name" value="EmrE-like"/>
</dbReference>
<feature type="transmembrane region" description="Helical" evidence="5">
    <location>
        <begin position="76"/>
        <end position="93"/>
    </location>
</feature>
<accession>A0A382NV20</accession>
<keyword evidence="4 5" id="KW-0472">Membrane</keyword>
<keyword evidence="3 5" id="KW-1133">Transmembrane helix</keyword>
<evidence type="ECO:0008006" key="7">
    <source>
        <dbReference type="Google" id="ProtNLM"/>
    </source>
</evidence>
<feature type="transmembrane region" description="Helical" evidence="5">
    <location>
        <begin position="99"/>
        <end position="119"/>
    </location>
</feature>
<dbReference type="SUPFAM" id="SSF103481">
    <property type="entry name" value="Multidrug resistance efflux transporter EmrE"/>
    <property type="match status" value="2"/>
</dbReference>
<evidence type="ECO:0000256" key="5">
    <source>
        <dbReference type="SAM" id="Phobius"/>
    </source>
</evidence>
<feature type="transmembrane region" description="Helical" evidence="5">
    <location>
        <begin position="267"/>
        <end position="286"/>
    </location>
</feature>
<feature type="transmembrane region" description="Helical" evidence="5">
    <location>
        <begin position="211"/>
        <end position="234"/>
    </location>
</feature>
<dbReference type="GO" id="GO:0016020">
    <property type="term" value="C:membrane"/>
    <property type="evidence" value="ECO:0007669"/>
    <property type="project" value="UniProtKB-SubCell"/>
</dbReference>
<feature type="transmembrane region" description="Helical" evidence="5">
    <location>
        <begin position="126"/>
        <end position="147"/>
    </location>
</feature>
<evidence type="ECO:0000313" key="6">
    <source>
        <dbReference type="EMBL" id="SVC64500.1"/>
    </source>
</evidence>
<feature type="transmembrane region" description="Helical" evidence="5">
    <location>
        <begin position="241"/>
        <end position="261"/>
    </location>
</feature>
<feature type="transmembrane region" description="Helical" evidence="5">
    <location>
        <begin position="183"/>
        <end position="205"/>
    </location>
</feature>
<keyword evidence="2 5" id="KW-0812">Transmembrane</keyword>
<name>A0A382NV20_9ZZZZ</name>
<reference evidence="6" key="1">
    <citation type="submission" date="2018-05" db="EMBL/GenBank/DDBJ databases">
        <authorList>
            <person name="Lanie J.A."/>
            <person name="Ng W.-L."/>
            <person name="Kazmierczak K.M."/>
            <person name="Andrzejewski T.M."/>
            <person name="Davidsen T.M."/>
            <person name="Wayne K.J."/>
            <person name="Tettelin H."/>
            <person name="Glass J.I."/>
            <person name="Rusch D."/>
            <person name="Podicherti R."/>
            <person name="Tsui H.-C.T."/>
            <person name="Winkler M.E."/>
        </authorList>
    </citation>
    <scope>NUCLEOTIDE SEQUENCE</scope>
</reference>
<organism evidence="6">
    <name type="scientific">marine metagenome</name>
    <dbReference type="NCBI Taxonomy" id="408172"/>
    <lineage>
        <taxon>unclassified sequences</taxon>
        <taxon>metagenomes</taxon>
        <taxon>ecological metagenomes</taxon>
    </lineage>
</organism>
<feature type="transmembrane region" description="Helical" evidence="5">
    <location>
        <begin position="153"/>
        <end position="171"/>
    </location>
</feature>
<evidence type="ECO:0000256" key="1">
    <source>
        <dbReference type="ARBA" id="ARBA00004141"/>
    </source>
</evidence>
<dbReference type="AlphaFoldDB" id="A0A382NV20"/>
<dbReference type="PANTHER" id="PTHR22911">
    <property type="entry name" value="ACYL-MALONYL CONDENSING ENZYME-RELATED"/>
    <property type="match status" value="1"/>
</dbReference>
<evidence type="ECO:0000256" key="3">
    <source>
        <dbReference type="ARBA" id="ARBA00022989"/>
    </source>
</evidence>
<feature type="transmembrane region" description="Helical" evidence="5">
    <location>
        <begin position="37"/>
        <end position="56"/>
    </location>
</feature>
<proteinExistence type="predicted"/>
<sequence length="290" mass="32764">MKVILLGILFQCLNTLSGSSFDTITKIFGNKAFEWHHYYSIGNIASLLLFLFYLNFNGGIKNNIILKNKSSYTIPLLRGLIFIPIPIIVFNSIKHVPLNVFTSVLMTTPFFILLFSKLIQNEKISINNLIILIIGFGGAYMVIKPSIGLSNYYIYAILLVAIHNAITNIVVSKYSSNATTYGYTFYYFLPLTIVATLFFIADPIFPEIFDLLMIITSGIFIILSVIFWTAAFHIAGKYSRIISPFLFTQLIWSSIFGYIYFDEILDEIAVIGIILIIISGSISLIYTKKI</sequence>
<gene>
    <name evidence="6" type="ORF">METZ01_LOCUS317354</name>
</gene>
<dbReference type="EMBL" id="UINC01102685">
    <property type="protein sequence ID" value="SVC64500.1"/>
    <property type="molecule type" value="Genomic_DNA"/>
</dbReference>
<dbReference type="PANTHER" id="PTHR22911:SF6">
    <property type="entry name" value="SOLUTE CARRIER FAMILY 35 MEMBER G1"/>
    <property type="match status" value="1"/>
</dbReference>
<comment type="subcellular location">
    <subcellularLocation>
        <location evidence="1">Membrane</location>
        <topology evidence="1">Multi-pass membrane protein</topology>
    </subcellularLocation>
</comment>